<dbReference type="Proteomes" id="UP000028042">
    <property type="component" value="Unassembled WGS sequence"/>
</dbReference>
<keyword evidence="4" id="KW-1185">Reference proteome</keyword>
<dbReference type="AlphaFoldDB" id="A0A0H3J8H2"/>
<dbReference type="EMBL" id="JPGY02000001">
    <property type="protein sequence ID" value="KRU14470.1"/>
    <property type="molecule type" value="Genomic_DNA"/>
</dbReference>
<reference evidence="2" key="2">
    <citation type="submission" date="2015-10" db="EMBL/GenBank/DDBJ databases">
        <title>Improved Draft Genome Sequence of Clostridium pasteurianum Strain ATCC 6013 (DSM 525) Using a Hybrid Next-Generation Sequencing Approach.</title>
        <authorList>
            <person name="Pyne M.E."/>
            <person name="Utturkar S.M."/>
            <person name="Brown S.D."/>
            <person name="Moo-Young M."/>
            <person name="Chung D.A."/>
            <person name="Chou P.C."/>
        </authorList>
    </citation>
    <scope>NUCLEOTIDE SEQUENCE</scope>
    <source>
        <strain evidence="2">ATCC 6013</strain>
    </source>
</reference>
<dbReference type="RefSeq" id="WP_162838519.1">
    <property type="nucleotide sequence ID" value="NZ_ANZB01000008.1"/>
</dbReference>
<evidence type="ECO:0000313" key="3">
    <source>
        <dbReference type="Proteomes" id="UP000028042"/>
    </source>
</evidence>
<dbReference type="PATRIC" id="fig|1262449.7.peg.3500"/>
<organism evidence="1 4">
    <name type="scientific">Clostridium pasteurianum DSM 525 = ATCC 6013</name>
    <dbReference type="NCBI Taxonomy" id="1262449"/>
    <lineage>
        <taxon>Bacteria</taxon>
        <taxon>Bacillati</taxon>
        <taxon>Bacillota</taxon>
        <taxon>Clostridia</taxon>
        <taxon>Eubacteriales</taxon>
        <taxon>Clostridiaceae</taxon>
        <taxon>Clostridium</taxon>
    </lineage>
</organism>
<dbReference type="Proteomes" id="UP000030905">
    <property type="component" value="Chromosome"/>
</dbReference>
<reference evidence="2 3" key="3">
    <citation type="journal article" name="Genome Announc.">
        <title>Improved Draft Genome Sequence of Clostridium pasteurianum Strain ATCC 6013 (DSM 525) Using a Hybrid Next-Generation Sequencing Approach.</title>
        <authorList>
            <person name="Pyne M.E."/>
            <person name="Utturkar S."/>
            <person name="Brown S.D."/>
            <person name="Moo-Young M."/>
            <person name="Chung D.A."/>
            <person name="Chou C.P."/>
        </authorList>
    </citation>
    <scope>NUCLEOTIDE SEQUENCE [LARGE SCALE GENOMIC DNA]</scope>
    <source>
        <strain evidence="2 3">ATCC 6013</strain>
    </source>
</reference>
<reference evidence="1 4" key="1">
    <citation type="journal article" date="2015" name="Genome Announc.">
        <title>Complete Genome Sequence of the Nitrogen-Fixing and Solvent-Producing Clostridium pasteurianum DSM 525.</title>
        <authorList>
            <person name="Poehlein A."/>
            <person name="Grosse-Honebrink A."/>
            <person name="Zhang Y."/>
            <person name="Minton N.P."/>
            <person name="Daniel R."/>
        </authorList>
    </citation>
    <scope>NUCLEOTIDE SEQUENCE [LARGE SCALE GENOMIC DNA]</scope>
    <source>
        <strain evidence="1">DSM 525</strain>
        <strain evidence="4">DSM 525 / ATCC 6013</strain>
    </source>
</reference>
<protein>
    <submittedName>
        <fullName evidence="1">Uncharacterized protein</fullName>
    </submittedName>
</protein>
<accession>A0A0H3J8H2</accession>
<dbReference type="KEGG" id="cpat:CLPA_c34560"/>
<name>A0A0H3J8H2_CLOPA</name>
<dbReference type="KEGG" id="cpae:CPAST_c34560"/>
<evidence type="ECO:0000313" key="1">
    <source>
        <dbReference type="EMBL" id="AJA53505.1"/>
    </source>
</evidence>
<evidence type="ECO:0000313" key="4">
    <source>
        <dbReference type="Proteomes" id="UP000030905"/>
    </source>
</evidence>
<evidence type="ECO:0000313" key="2">
    <source>
        <dbReference type="EMBL" id="KRU14470.1"/>
    </source>
</evidence>
<dbReference type="EMBL" id="CP009268">
    <property type="protein sequence ID" value="AJA53505.1"/>
    <property type="molecule type" value="Genomic_DNA"/>
</dbReference>
<dbReference type="GeneID" id="93076275"/>
<proteinExistence type="predicted"/>
<gene>
    <name evidence="1" type="ORF">CLPA_c34560</name>
    <name evidence="2" type="ORF">CP6013_03728</name>
</gene>
<sequence>MIEIILGVSIFFNVILYLKKQKYISMVIETQRALAEKELECELYRNNK</sequence>